<keyword evidence="5" id="KW-1185">Reference proteome</keyword>
<organism evidence="4 5">
    <name type="scientific">Piloderma croceum (strain F 1598)</name>
    <dbReference type="NCBI Taxonomy" id="765440"/>
    <lineage>
        <taxon>Eukaryota</taxon>
        <taxon>Fungi</taxon>
        <taxon>Dikarya</taxon>
        <taxon>Basidiomycota</taxon>
        <taxon>Agaricomycotina</taxon>
        <taxon>Agaricomycetes</taxon>
        <taxon>Agaricomycetidae</taxon>
        <taxon>Atheliales</taxon>
        <taxon>Atheliaceae</taxon>
        <taxon>Piloderma</taxon>
    </lineage>
</organism>
<feature type="compositionally biased region" description="Polar residues" evidence="3">
    <location>
        <begin position="1"/>
        <end position="24"/>
    </location>
</feature>
<name>A0A0C3CQ07_PILCF</name>
<dbReference type="EMBL" id="KN832971">
    <property type="protein sequence ID" value="KIM91772.1"/>
    <property type="molecule type" value="Genomic_DNA"/>
</dbReference>
<dbReference type="OrthoDB" id="429813at2759"/>
<gene>
    <name evidence="4" type="ORF">PILCRDRAFT_83846</name>
</gene>
<dbReference type="PANTHER" id="PTHR43439">
    <property type="entry name" value="PHENYLACETATE-COENZYME A LIGASE"/>
    <property type="match status" value="1"/>
</dbReference>
<reference evidence="4 5" key="1">
    <citation type="submission" date="2014-04" db="EMBL/GenBank/DDBJ databases">
        <authorList>
            <consortium name="DOE Joint Genome Institute"/>
            <person name="Kuo A."/>
            <person name="Tarkka M."/>
            <person name="Buscot F."/>
            <person name="Kohler A."/>
            <person name="Nagy L.G."/>
            <person name="Floudas D."/>
            <person name="Copeland A."/>
            <person name="Barry K.W."/>
            <person name="Cichocki N."/>
            <person name="Veneault-Fourrey C."/>
            <person name="LaButti K."/>
            <person name="Lindquist E.A."/>
            <person name="Lipzen A."/>
            <person name="Lundell T."/>
            <person name="Morin E."/>
            <person name="Murat C."/>
            <person name="Sun H."/>
            <person name="Tunlid A."/>
            <person name="Henrissat B."/>
            <person name="Grigoriev I.V."/>
            <person name="Hibbett D.S."/>
            <person name="Martin F."/>
            <person name="Nordberg H.P."/>
            <person name="Cantor M.N."/>
            <person name="Hua S.X."/>
        </authorList>
    </citation>
    <scope>NUCLEOTIDE SEQUENCE [LARGE SCALE GENOMIC DNA]</scope>
    <source>
        <strain evidence="4 5">F 1598</strain>
    </source>
</reference>
<evidence type="ECO:0000313" key="5">
    <source>
        <dbReference type="Proteomes" id="UP000054166"/>
    </source>
</evidence>
<keyword evidence="1" id="KW-0596">Phosphopantetheine</keyword>
<dbReference type="SUPFAM" id="SSF56801">
    <property type="entry name" value="Acetyl-CoA synthetase-like"/>
    <property type="match status" value="1"/>
</dbReference>
<dbReference type="Proteomes" id="UP000054166">
    <property type="component" value="Unassembled WGS sequence"/>
</dbReference>
<dbReference type="Pfam" id="PF23562">
    <property type="entry name" value="AMP-binding_C_3"/>
    <property type="match status" value="1"/>
</dbReference>
<evidence type="ECO:0000256" key="3">
    <source>
        <dbReference type="SAM" id="MobiDB-lite"/>
    </source>
</evidence>
<dbReference type="InterPro" id="IPR051414">
    <property type="entry name" value="Adenylate-forming_Reductase"/>
</dbReference>
<evidence type="ECO:0008006" key="6">
    <source>
        <dbReference type="Google" id="ProtNLM"/>
    </source>
</evidence>
<proteinExistence type="predicted"/>
<dbReference type="PANTHER" id="PTHR43439:SF2">
    <property type="entry name" value="ENZYME, PUTATIVE (JCVI)-RELATED"/>
    <property type="match status" value="1"/>
</dbReference>
<evidence type="ECO:0000256" key="1">
    <source>
        <dbReference type="ARBA" id="ARBA00022450"/>
    </source>
</evidence>
<dbReference type="HOGENOM" id="CLU_002220_3_2_1"/>
<sequence length="456" mass="51240">MASRDFSSNIETSPRTQASNSTTFRPPPQDKFLLVSEIFHHHYLNSPNHPIFKYEDSPGVVKTIYWSDWYLAIHRAGRYVRKIFGFSEEPNERPVIAMLANTENNDNFELLPPAKYGNIHDPISILHSTGTTGLPKPIIYSHINFQIYGRTPSYGERDLTGMVISAHGLAVYGVTAAQQAVMAAWSKDLGRVKYLKTIQGILTGGSPLEKLVGDALSAEGVPIYHMFGWLHRSKLLDCDVPNPKFITEEPQRHWDYFRFSTNVKTHFIPNGYGAYELILLDMGPDYLIPAVINTKIGNVNGYATRDLFVPHPTIPGYWKSHGRVDDQILHSTAQMTNAVPLESILNIDPHIQGAVIFGQGKLNAGVVIDPRLPYKFDPRDEDKLNDFRDKIWPTVKKVNEVVPHHSRISREMIIVSSPAKPFTYTAKSTASRPMVTTNYKPEIEALYASVAKTAKA</sequence>
<evidence type="ECO:0000256" key="2">
    <source>
        <dbReference type="ARBA" id="ARBA00022553"/>
    </source>
</evidence>
<dbReference type="STRING" id="765440.A0A0C3CQ07"/>
<evidence type="ECO:0000313" key="4">
    <source>
        <dbReference type="EMBL" id="KIM91772.1"/>
    </source>
</evidence>
<dbReference type="InParanoid" id="A0A0C3CQ07"/>
<reference evidence="5" key="2">
    <citation type="submission" date="2015-01" db="EMBL/GenBank/DDBJ databases">
        <title>Evolutionary Origins and Diversification of the Mycorrhizal Mutualists.</title>
        <authorList>
            <consortium name="DOE Joint Genome Institute"/>
            <consortium name="Mycorrhizal Genomics Consortium"/>
            <person name="Kohler A."/>
            <person name="Kuo A."/>
            <person name="Nagy L.G."/>
            <person name="Floudas D."/>
            <person name="Copeland A."/>
            <person name="Barry K.W."/>
            <person name="Cichocki N."/>
            <person name="Veneault-Fourrey C."/>
            <person name="LaButti K."/>
            <person name="Lindquist E.A."/>
            <person name="Lipzen A."/>
            <person name="Lundell T."/>
            <person name="Morin E."/>
            <person name="Murat C."/>
            <person name="Riley R."/>
            <person name="Ohm R."/>
            <person name="Sun H."/>
            <person name="Tunlid A."/>
            <person name="Henrissat B."/>
            <person name="Grigoriev I.V."/>
            <person name="Hibbett D.S."/>
            <person name="Martin F."/>
        </authorList>
    </citation>
    <scope>NUCLEOTIDE SEQUENCE [LARGE SCALE GENOMIC DNA]</scope>
    <source>
        <strain evidence="5">F 1598</strain>
    </source>
</reference>
<feature type="region of interest" description="Disordered" evidence="3">
    <location>
        <begin position="1"/>
        <end position="27"/>
    </location>
</feature>
<dbReference type="InterPro" id="IPR020845">
    <property type="entry name" value="AMP-binding_CS"/>
</dbReference>
<accession>A0A0C3CQ07</accession>
<protein>
    <recommendedName>
        <fullName evidence="6">AMP-dependent synthetase/ligase domain-containing protein</fullName>
    </recommendedName>
</protein>
<dbReference type="AlphaFoldDB" id="A0A0C3CQ07"/>
<dbReference type="PROSITE" id="PS00455">
    <property type="entry name" value="AMP_BINDING"/>
    <property type="match status" value="1"/>
</dbReference>
<keyword evidence="2" id="KW-0597">Phosphoprotein</keyword>